<organism evidence="3 4">
    <name type="scientific">Rhodopirellula maiorica SM1</name>
    <dbReference type="NCBI Taxonomy" id="1265738"/>
    <lineage>
        <taxon>Bacteria</taxon>
        <taxon>Pseudomonadati</taxon>
        <taxon>Planctomycetota</taxon>
        <taxon>Planctomycetia</taxon>
        <taxon>Pirellulales</taxon>
        <taxon>Pirellulaceae</taxon>
        <taxon>Novipirellula</taxon>
    </lineage>
</organism>
<dbReference type="EC" id="3.4.22.-" evidence="3"/>
<dbReference type="AlphaFoldDB" id="M5RDE2"/>
<dbReference type="Pfam" id="PF00656">
    <property type="entry name" value="Peptidase_C14"/>
    <property type="match status" value="1"/>
</dbReference>
<dbReference type="Gene3D" id="3.40.50.1460">
    <property type="match status" value="1"/>
</dbReference>
<keyword evidence="3" id="KW-0378">Hydrolase</keyword>
<accession>M5RDE2</accession>
<reference evidence="3 4" key="1">
    <citation type="journal article" date="2013" name="Mar. Genomics">
        <title>Expression of sulfatases in Rhodopirellula baltica and the diversity of sulfatases in the genus Rhodopirellula.</title>
        <authorList>
            <person name="Wegner C.E."/>
            <person name="Richter-Heitmann T."/>
            <person name="Klindworth A."/>
            <person name="Klockow C."/>
            <person name="Richter M."/>
            <person name="Achstetter T."/>
            <person name="Glockner F.O."/>
            <person name="Harder J."/>
        </authorList>
    </citation>
    <scope>NUCLEOTIDE SEQUENCE [LARGE SCALE GENOMIC DNA]</scope>
    <source>
        <strain evidence="3 4">SM1</strain>
    </source>
</reference>
<dbReference type="SUPFAM" id="SSF53474">
    <property type="entry name" value="alpha/beta-Hydrolases"/>
    <property type="match status" value="1"/>
</dbReference>
<gene>
    <name evidence="3" type="ORF">RMSM_05574</name>
</gene>
<protein>
    <submittedName>
        <fullName evidence="3">Peptidase C14, caspase catalytic domain protein</fullName>
        <ecNumber evidence="3">3.4.22.-</ecNumber>
    </submittedName>
</protein>
<dbReference type="RefSeq" id="WP_008703553.1">
    <property type="nucleotide sequence ID" value="NZ_ANOG01000790.1"/>
</dbReference>
<dbReference type="GO" id="GO:0006508">
    <property type="term" value="P:proteolysis"/>
    <property type="evidence" value="ECO:0007669"/>
    <property type="project" value="InterPro"/>
</dbReference>
<comment type="caution">
    <text evidence="3">The sequence shown here is derived from an EMBL/GenBank/DDBJ whole genome shotgun (WGS) entry which is preliminary data.</text>
</comment>
<name>M5RDE2_9BACT</name>
<evidence type="ECO:0000256" key="1">
    <source>
        <dbReference type="SAM" id="MobiDB-lite"/>
    </source>
</evidence>
<dbReference type="GO" id="GO:0005737">
    <property type="term" value="C:cytoplasm"/>
    <property type="evidence" value="ECO:0007669"/>
    <property type="project" value="TreeGrafter"/>
</dbReference>
<dbReference type="PANTHER" id="PTHR48104:SF30">
    <property type="entry name" value="METACASPASE-1"/>
    <property type="match status" value="1"/>
</dbReference>
<dbReference type="OrthoDB" id="1491023at2"/>
<dbReference type="EMBL" id="ANOG01000790">
    <property type="protein sequence ID" value="EMI17503.1"/>
    <property type="molecule type" value="Genomic_DNA"/>
</dbReference>
<evidence type="ECO:0000313" key="4">
    <source>
        <dbReference type="Proteomes" id="UP000011991"/>
    </source>
</evidence>
<dbReference type="InterPro" id="IPR029058">
    <property type="entry name" value="AB_hydrolase_fold"/>
</dbReference>
<dbReference type="InterPro" id="IPR011600">
    <property type="entry name" value="Pept_C14_caspase"/>
</dbReference>
<proteinExistence type="predicted"/>
<dbReference type="PANTHER" id="PTHR48104">
    <property type="entry name" value="METACASPASE-4"/>
    <property type="match status" value="1"/>
</dbReference>
<evidence type="ECO:0000259" key="2">
    <source>
        <dbReference type="Pfam" id="PF00656"/>
    </source>
</evidence>
<dbReference type="GO" id="GO:0004197">
    <property type="term" value="F:cysteine-type endopeptidase activity"/>
    <property type="evidence" value="ECO:0007669"/>
    <property type="project" value="InterPro"/>
</dbReference>
<feature type="region of interest" description="Disordered" evidence="1">
    <location>
        <begin position="179"/>
        <end position="198"/>
    </location>
</feature>
<keyword evidence="4" id="KW-1185">Reference proteome</keyword>
<dbReference type="Proteomes" id="UP000011991">
    <property type="component" value="Unassembled WGS sequence"/>
</dbReference>
<dbReference type="PATRIC" id="fig|1265738.3.peg.5582"/>
<evidence type="ECO:0000313" key="3">
    <source>
        <dbReference type="EMBL" id="EMI17503.1"/>
    </source>
</evidence>
<dbReference type="InterPro" id="IPR050452">
    <property type="entry name" value="Metacaspase"/>
</dbReference>
<sequence>MASRAFLSGINDYKTIGDLRGCINDTHSLRRLLVDEFGFQTDHIRVRTDAEVTKSELNKGWKWLLKGAKPGDRLVFHFSGHGSYTADTDGEAGEADFRDELLCLYGMDWQDPDTFMLDDELRAWTEQIPDGVDVTFVLDCCHSGTGTRFVAPDLSRAAKTDFLTAGLLSLDDVAAERDRVDASGGTRSVKDQPGVRPTTANQIDRHTVLARFAPPPIDVQVAITNATRSRSFRDVFEQTRTRGGDDQEMNHVLWSGCRDDQTSADAFIGGDFHGAFTYYFCDAIRKSGADRNASSVISSLRSRLREERFDQIPQLEPSSTVSVVFGGKKISDGGDAESDHGTSSELAQISSADWKQLLAVLQQIADQLSGNQAGTGRQGDTAGVRAGGGALVYVHGICEHPPHFSDAWWDAMSPFLNSHNRQVLGANRKEVLWSKHVSKTNRELSREVDPVQQQQMELMLEAILEERMAREAAEQIAERSGDRGIDRDVQGAVPRAAFGIPGLDCVDDFVKYLSSDRIRRLVIDECTNVVRPLLQQGKSIELVSHSWGTVVAYEALRSLEREALPGRVHNWFTVGAALAIKFVANRLRPDDGRKPRMVDHWINVNARGDGVGGSLIATGMQVDREFLRLDPFGCSSTFGFVSPACAHSSYFKSGNRRVNRDIFANAIEQV</sequence>
<feature type="domain" description="Peptidase C14 caspase" evidence="2">
    <location>
        <begin position="4"/>
        <end position="319"/>
    </location>
</feature>